<gene>
    <name evidence="2" type="ORF">CCHLO57077_00018345</name>
</gene>
<feature type="domain" description="Amidohydrolase-related" evidence="1">
    <location>
        <begin position="15"/>
        <end position="244"/>
    </location>
</feature>
<accession>A0AA35LR03</accession>
<dbReference type="SUPFAM" id="SSF51556">
    <property type="entry name" value="Metallo-dependent hydrolases"/>
    <property type="match status" value="1"/>
</dbReference>
<dbReference type="InterPro" id="IPR052358">
    <property type="entry name" value="Aro_Compnd_Degr_Hydrolases"/>
</dbReference>
<protein>
    <recommendedName>
        <fullName evidence="1">Amidohydrolase-related domain-containing protein</fullName>
    </recommendedName>
</protein>
<dbReference type="EMBL" id="CABFNP030000496">
    <property type="protein sequence ID" value="CAI6028809.1"/>
    <property type="molecule type" value="Genomic_DNA"/>
</dbReference>
<dbReference type="InterPro" id="IPR006680">
    <property type="entry name" value="Amidohydro-rel"/>
</dbReference>
<name>A0AA35LR03_9HYPO</name>
<reference evidence="2" key="1">
    <citation type="submission" date="2023-01" db="EMBL/GenBank/DDBJ databases">
        <authorList>
            <person name="Piombo E."/>
        </authorList>
    </citation>
    <scope>NUCLEOTIDE SEQUENCE</scope>
</reference>
<dbReference type="Pfam" id="PF04909">
    <property type="entry name" value="Amidohydro_2"/>
    <property type="match status" value="1"/>
</dbReference>
<evidence type="ECO:0000313" key="2">
    <source>
        <dbReference type="EMBL" id="CAI6028809.1"/>
    </source>
</evidence>
<keyword evidence="3" id="KW-1185">Reference proteome</keyword>
<dbReference type="PANTHER" id="PTHR35563:SF2">
    <property type="entry name" value="BARREL METAL-DEPENDENT HYDROLASE, PUTATIVE (AFU_ORTHOLOGUE AFUA_1G16240)-RELATED"/>
    <property type="match status" value="1"/>
</dbReference>
<dbReference type="AlphaFoldDB" id="A0AA35LR03"/>
<dbReference type="GO" id="GO:0016787">
    <property type="term" value="F:hydrolase activity"/>
    <property type="evidence" value="ECO:0007669"/>
    <property type="project" value="InterPro"/>
</dbReference>
<dbReference type="InterPro" id="IPR032466">
    <property type="entry name" value="Metal_Hydrolase"/>
</dbReference>
<sequence length="313" mass="35508">MAKPSDQSLPPGSWDSHVHIVDEEMFPLHPSHPYRPRKADLHDLMKFEAEHGISHVCLVAFSVYHDDNSAIAWALEKLNGRGRAVVCINPSTVTDEELDWLHNLGARGVRINLRTRSQQMDQKDFQLLLEQYANRIRSRGWAIQLYVALAQIEQIASIITRLGVPVVIDHIGAPDANGGRIQNQPGYKAFMNLLGSGLVWTKLSGVYRFNELPDLDEYVVKILRTAPDRVVWASDWPHSGGTEANPNGDRHAVQDYRQVDDHGWIARCKQWCEMADGHDGQTLIGKIWRDNPRTLWQFDNNKRQEVGGSTSRL</sequence>
<dbReference type="PANTHER" id="PTHR35563">
    <property type="entry name" value="BARREL METAL-DEPENDENT HYDROLASE, PUTATIVE (AFU_ORTHOLOGUE AFUA_1G16240)-RELATED"/>
    <property type="match status" value="1"/>
</dbReference>
<comment type="caution">
    <text evidence="2">The sequence shown here is derived from an EMBL/GenBank/DDBJ whole genome shotgun (WGS) entry which is preliminary data.</text>
</comment>
<dbReference type="Proteomes" id="UP001160390">
    <property type="component" value="Unassembled WGS sequence"/>
</dbReference>
<evidence type="ECO:0000259" key="1">
    <source>
        <dbReference type="Pfam" id="PF04909"/>
    </source>
</evidence>
<dbReference type="Gene3D" id="3.20.20.140">
    <property type="entry name" value="Metal-dependent hydrolases"/>
    <property type="match status" value="1"/>
</dbReference>
<evidence type="ECO:0000313" key="3">
    <source>
        <dbReference type="Proteomes" id="UP001160390"/>
    </source>
</evidence>
<proteinExistence type="predicted"/>
<organism evidence="2 3">
    <name type="scientific">Clonostachys chloroleuca</name>
    <dbReference type="NCBI Taxonomy" id="1926264"/>
    <lineage>
        <taxon>Eukaryota</taxon>
        <taxon>Fungi</taxon>
        <taxon>Dikarya</taxon>
        <taxon>Ascomycota</taxon>
        <taxon>Pezizomycotina</taxon>
        <taxon>Sordariomycetes</taxon>
        <taxon>Hypocreomycetidae</taxon>
        <taxon>Hypocreales</taxon>
        <taxon>Bionectriaceae</taxon>
        <taxon>Clonostachys</taxon>
    </lineage>
</organism>